<dbReference type="PANTHER" id="PTHR42928:SF5">
    <property type="entry name" value="BLR1237 PROTEIN"/>
    <property type="match status" value="1"/>
</dbReference>
<proteinExistence type="inferred from homology"/>
<feature type="chain" id="PRO_5003170522" evidence="3">
    <location>
        <begin position="32"/>
        <end position="344"/>
    </location>
</feature>
<dbReference type="KEGG" id="axy:AXYL_00290"/>
<evidence type="ECO:0000256" key="3">
    <source>
        <dbReference type="SAM" id="SignalP"/>
    </source>
</evidence>
<comment type="similarity">
    <text evidence="1">Belongs to the UPF0065 (bug) family.</text>
</comment>
<dbReference type="InterPro" id="IPR005064">
    <property type="entry name" value="BUG"/>
</dbReference>
<dbReference type="eggNOG" id="COG3181">
    <property type="taxonomic scope" value="Bacteria"/>
</dbReference>
<dbReference type="Proteomes" id="UP000006876">
    <property type="component" value="Chromosome"/>
</dbReference>
<feature type="signal peptide" evidence="3">
    <location>
        <begin position="1"/>
        <end position="31"/>
    </location>
</feature>
<dbReference type="Gene3D" id="3.40.190.150">
    <property type="entry name" value="Bordetella uptake gene, domain 1"/>
    <property type="match status" value="1"/>
</dbReference>
<evidence type="ECO:0000313" key="5">
    <source>
        <dbReference type="Proteomes" id="UP000006876"/>
    </source>
</evidence>
<dbReference type="PANTHER" id="PTHR42928">
    <property type="entry name" value="TRICARBOXYLATE-BINDING PROTEIN"/>
    <property type="match status" value="1"/>
</dbReference>
<keyword evidence="4" id="KW-0675">Receptor</keyword>
<dbReference type="HOGENOM" id="CLU_045683_0_3_4"/>
<dbReference type="SUPFAM" id="SSF53850">
    <property type="entry name" value="Periplasmic binding protein-like II"/>
    <property type="match status" value="1"/>
</dbReference>
<dbReference type="EMBL" id="CP002287">
    <property type="protein sequence ID" value="ADP13650.1"/>
    <property type="molecule type" value="Genomic_DNA"/>
</dbReference>
<evidence type="ECO:0000256" key="1">
    <source>
        <dbReference type="ARBA" id="ARBA00006987"/>
    </source>
</evidence>
<evidence type="ECO:0000256" key="2">
    <source>
        <dbReference type="SAM" id="MobiDB-lite"/>
    </source>
</evidence>
<evidence type="ECO:0000313" key="4">
    <source>
        <dbReference type="EMBL" id="ADP13650.1"/>
    </source>
</evidence>
<sequence length="344" mass="35601">MQFAVSRRRRRLLSAFALGVLGAAAAGRLHAVPMTRILVGFPPGGGVDVIARLLARQLEAGLGEVVLVENRPGAGGMLAAQELLAARPDGHTLLFTNDHALAIVPHIAKQAGYASPGDFAAVAQMTDQAAMALAVRADSPLRSLNDLRAHQDALFVGVPAPGSVPELALELLDAHLGVVATAIPYGGGAPLVTDLQGGYLALGLTSLAELLDPVRAGRLRLLAISGSARHPDVADVATFAEQGVAGLERGGVAGLFAPRGVAPARIEQLQQQVAQALESEEVVAQLRLQGSRVRFGDAATLARNMDAVHQAWAERAQAWRARPATGTPGRVAAKSPAPRSSPDS</sequence>
<dbReference type="PIRSF" id="PIRSF017082">
    <property type="entry name" value="YflP"/>
    <property type="match status" value="1"/>
</dbReference>
<dbReference type="AlphaFoldDB" id="E3HRY9"/>
<dbReference type="PATRIC" id="fig|762376.5.peg.291"/>
<protein>
    <submittedName>
        <fullName evidence="4">Tripartite tricarboxylate transporter family receptor 1</fullName>
    </submittedName>
</protein>
<dbReference type="Gene3D" id="3.40.190.10">
    <property type="entry name" value="Periplasmic binding protein-like II"/>
    <property type="match status" value="1"/>
</dbReference>
<reference evidence="4 5" key="1">
    <citation type="journal article" date="2011" name="J. Bacteriol.">
        <title>Complete genome sequence of the haloaromatic acid-degrading bacterium Achromobacter xylosoxidans A8.</title>
        <authorList>
            <person name="Strnad H."/>
            <person name="Ridl J."/>
            <person name="Paces J."/>
            <person name="Kolar M."/>
            <person name="Vlcek C."/>
            <person name="Paces V."/>
        </authorList>
    </citation>
    <scope>NUCLEOTIDE SEQUENCE [LARGE SCALE GENOMIC DNA]</scope>
    <source>
        <strain evidence="4 5">A8</strain>
    </source>
</reference>
<name>E3HRY9_ACHXA</name>
<accession>E3HRY9</accession>
<dbReference type="RefSeq" id="WP_013391049.1">
    <property type="nucleotide sequence ID" value="NC_014640.1"/>
</dbReference>
<gene>
    <name evidence="4" type="ordered locus">AXYL_00290</name>
</gene>
<organism evidence="4 5">
    <name type="scientific">Achromobacter xylosoxidans (strain A8)</name>
    <dbReference type="NCBI Taxonomy" id="762376"/>
    <lineage>
        <taxon>Bacteria</taxon>
        <taxon>Pseudomonadati</taxon>
        <taxon>Pseudomonadota</taxon>
        <taxon>Betaproteobacteria</taxon>
        <taxon>Burkholderiales</taxon>
        <taxon>Alcaligenaceae</taxon>
        <taxon>Achromobacter</taxon>
    </lineage>
</organism>
<keyword evidence="3" id="KW-0732">Signal</keyword>
<dbReference type="InterPro" id="IPR042100">
    <property type="entry name" value="Bug_dom1"/>
</dbReference>
<dbReference type="OrthoDB" id="9150102at2"/>
<dbReference type="STRING" id="762376.AXYL_00290"/>
<dbReference type="Pfam" id="PF03401">
    <property type="entry name" value="TctC"/>
    <property type="match status" value="1"/>
</dbReference>
<feature type="region of interest" description="Disordered" evidence="2">
    <location>
        <begin position="319"/>
        <end position="344"/>
    </location>
</feature>